<dbReference type="GO" id="GO:0005975">
    <property type="term" value="P:carbohydrate metabolic process"/>
    <property type="evidence" value="ECO:0007669"/>
    <property type="project" value="InterPro"/>
</dbReference>
<protein>
    <recommendedName>
        <fullName evidence="3">CBM1 domain-containing protein</fullName>
    </recommendedName>
</protein>
<dbReference type="GO" id="GO:0030248">
    <property type="term" value="F:cellulose binding"/>
    <property type="evidence" value="ECO:0007669"/>
    <property type="project" value="InterPro"/>
</dbReference>
<organism evidence="4 5">
    <name type="scientific">Leucocoprinus leucothites</name>
    <dbReference type="NCBI Taxonomy" id="201217"/>
    <lineage>
        <taxon>Eukaryota</taxon>
        <taxon>Fungi</taxon>
        <taxon>Dikarya</taxon>
        <taxon>Basidiomycota</taxon>
        <taxon>Agaricomycotina</taxon>
        <taxon>Agaricomycetes</taxon>
        <taxon>Agaricomycetidae</taxon>
        <taxon>Agaricales</taxon>
        <taxon>Agaricineae</taxon>
        <taxon>Agaricaceae</taxon>
        <taxon>Leucocoprinus</taxon>
    </lineage>
</organism>
<gene>
    <name evidence="4" type="ORF">D9756_005276</name>
</gene>
<dbReference type="PROSITE" id="PS51164">
    <property type="entry name" value="CBM1_2"/>
    <property type="match status" value="1"/>
</dbReference>
<evidence type="ECO:0000256" key="1">
    <source>
        <dbReference type="ARBA" id="ARBA00022729"/>
    </source>
</evidence>
<dbReference type="AlphaFoldDB" id="A0A8H5D6Z6"/>
<feature type="signal peptide" evidence="2">
    <location>
        <begin position="1"/>
        <end position="38"/>
    </location>
</feature>
<dbReference type="InterPro" id="IPR000254">
    <property type="entry name" value="CBD"/>
</dbReference>
<keyword evidence="5" id="KW-1185">Reference proteome</keyword>
<feature type="chain" id="PRO_5034231872" description="CBM1 domain-containing protein" evidence="2">
    <location>
        <begin position="39"/>
        <end position="229"/>
    </location>
</feature>
<keyword evidence="1 2" id="KW-0732">Signal</keyword>
<dbReference type="InterPro" id="IPR035971">
    <property type="entry name" value="CBD_sf"/>
</dbReference>
<dbReference type="PROSITE" id="PS00562">
    <property type="entry name" value="CBM1_1"/>
    <property type="match status" value="1"/>
</dbReference>
<proteinExistence type="predicted"/>
<dbReference type="Pfam" id="PF00734">
    <property type="entry name" value="CBM_1"/>
    <property type="match status" value="1"/>
</dbReference>
<dbReference type="OrthoDB" id="3915838at2759"/>
<evidence type="ECO:0000313" key="5">
    <source>
        <dbReference type="Proteomes" id="UP000559027"/>
    </source>
</evidence>
<reference evidence="4 5" key="1">
    <citation type="journal article" date="2020" name="ISME J.">
        <title>Uncovering the hidden diversity of litter-decomposition mechanisms in mushroom-forming fungi.</title>
        <authorList>
            <person name="Floudas D."/>
            <person name="Bentzer J."/>
            <person name="Ahren D."/>
            <person name="Johansson T."/>
            <person name="Persson P."/>
            <person name="Tunlid A."/>
        </authorList>
    </citation>
    <scope>NUCLEOTIDE SEQUENCE [LARGE SCALE GENOMIC DNA]</scope>
    <source>
        <strain evidence="4 5">CBS 146.42</strain>
    </source>
</reference>
<dbReference type="EMBL" id="JAACJO010000008">
    <property type="protein sequence ID" value="KAF5354726.1"/>
    <property type="molecule type" value="Genomic_DNA"/>
</dbReference>
<dbReference type="SUPFAM" id="SSF57180">
    <property type="entry name" value="Cellulose-binding domain"/>
    <property type="match status" value="1"/>
</dbReference>
<sequence length="229" mass="23442">MANIKTPDIASSLTLSRMRSFTFAAATVLFLSIGAAKAQAPAYGQCGGQGWSGATTCVAGYTCTSSSPYYSQCIPGTAAPTTSGGSSSTSTSSGAAPTGSQIRAVTNPVFHFYLQSNGGKPQLGPEASSGYFTVSGSISLNSASGSKLYLNLNNTASTSYKPLTLGSTATTTNWGLEGDTIITTNPRQLNFIACATSNPSFYDVYLQTGNDTPPGASCTLQTLHLPCLC</sequence>
<dbReference type="Proteomes" id="UP000559027">
    <property type="component" value="Unassembled WGS sequence"/>
</dbReference>
<dbReference type="GO" id="GO:0005576">
    <property type="term" value="C:extracellular region"/>
    <property type="evidence" value="ECO:0007669"/>
    <property type="project" value="InterPro"/>
</dbReference>
<evidence type="ECO:0000256" key="2">
    <source>
        <dbReference type="SAM" id="SignalP"/>
    </source>
</evidence>
<evidence type="ECO:0000259" key="3">
    <source>
        <dbReference type="PROSITE" id="PS51164"/>
    </source>
</evidence>
<comment type="caution">
    <text evidence="4">The sequence shown here is derived from an EMBL/GenBank/DDBJ whole genome shotgun (WGS) entry which is preliminary data.</text>
</comment>
<accession>A0A8H5D6Z6</accession>
<evidence type="ECO:0000313" key="4">
    <source>
        <dbReference type="EMBL" id="KAF5354726.1"/>
    </source>
</evidence>
<feature type="domain" description="CBM1" evidence="3">
    <location>
        <begin position="38"/>
        <end position="74"/>
    </location>
</feature>
<dbReference type="SMART" id="SM00236">
    <property type="entry name" value="fCBD"/>
    <property type="match status" value="1"/>
</dbReference>
<name>A0A8H5D6Z6_9AGAR</name>